<dbReference type="Pfam" id="PF00626">
    <property type="entry name" value="Gelsolin"/>
    <property type="match status" value="3"/>
</dbReference>
<dbReference type="GO" id="GO:0015629">
    <property type="term" value="C:actin cytoskeleton"/>
    <property type="evidence" value="ECO:0007669"/>
    <property type="project" value="TreeGrafter"/>
</dbReference>
<evidence type="ECO:0000259" key="3">
    <source>
        <dbReference type="Pfam" id="PF00626"/>
    </source>
</evidence>
<dbReference type="InterPro" id="IPR001611">
    <property type="entry name" value="Leu-rich_rpt"/>
</dbReference>
<organism evidence="4 5">
    <name type="scientific">Intoshia linei</name>
    <dbReference type="NCBI Taxonomy" id="1819745"/>
    <lineage>
        <taxon>Eukaryota</taxon>
        <taxon>Metazoa</taxon>
        <taxon>Spiralia</taxon>
        <taxon>Lophotrochozoa</taxon>
        <taxon>Mesozoa</taxon>
        <taxon>Orthonectida</taxon>
        <taxon>Rhopaluridae</taxon>
        <taxon>Intoshia</taxon>
    </lineage>
</organism>
<feature type="domain" description="Gelsolin-like" evidence="3">
    <location>
        <begin position="638"/>
        <end position="705"/>
    </location>
</feature>
<dbReference type="InterPro" id="IPR007122">
    <property type="entry name" value="Villin/Gelsolin"/>
</dbReference>
<dbReference type="InterPro" id="IPR029006">
    <property type="entry name" value="ADF-H/Gelsolin-like_dom_sf"/>
</dbReference>
<dbReference type="SMART" id="SM00364">
    <property type="entry name" value="LRR_BAC"/>
    <property type="match status" value="5"/>
</dbReference>
<keyword evidence="2" id="KW-0677">Repeat</keyword>
<keyword evidence="5" id="KW-1185">Reference proteome</keyword>
<evidence type="ECO:0000313" key="4">
    <source>
        <dbReference type="EMBL" id="OAF71434.1"/>
    </source>
</evidence>
<dbReference type="InterPro" id="IPR032675">
    <property type="entry name" value="LRR_dom_sf"/>
</dbReference>
<protein>
    <submittedName>
        <fullName evidence="4">Adseverin</fullName>
    </submittedName>
</protein>
<dbReference type="SUPFAM" id="SSF52075">
    <property type="entry name" value="Outer arm dynein light chain 1"/>
    <property type="match status" value="1"/>
</dbReference>
<dbReference type="InterPro" id="IPR007123">
    <property type="entry name" value="Gelsolin-like_dom"/>
</dbReference>
<dbReference type="SMART" id="SM00262">
    <property type="entry name" value="GEL"/>
    <property type="match status" value="5"/>
</dbReference>
<dbReference type="SUPFAM" id="SSF52058">
    <property type="entry name" value="L domain-like"/>
    <property type="match status" value="1"/>
</dbReference>
<proteinExistence type="predicted"/>
<dbReference type="Proteomes" id="UP000078046">
    <property type="component" value="Unassembled WGS sequence"/>
</dbReference>
<dbReference type="OrthoDB" id="20529at2759"/>
<dbReference type="SMART" id="SM00365">
    <property type="entry name" value="LRR_SD22"/>
    <property type="match status" value="5"/>
</dbReference>
<dbReference type="GO" id="GO:0051014">
    <property type="term" value="P:actin filament severing"/>
    <property type="evidence" value="ECO:0007669"/>
    <property type="project" value="TreeGrafter"/>
</dbReference>
<dbReference type="Gene3D" id="3.40.20.10">
    <property type="entry name" value="Severin"/>
    <property type="match status" value="6"/>
</dbReference>
<evidence type="ECO:0000313" key="5">
    <source>
        <dbReference type="Proteomes" id="UP000078046"/>
    </source>
</evidence>
<dbReference type="PANTHER" id="PTHR11977">
    <property type="entry name" value="VILLIN"/>
    <property type="match status" value="1"/>
</dbReference>
<feature type="domain" description="Gelsolin-like" evidence="3">
    <location>
        <begin position="1147"/>
        <end position="1209"/>
    </location>
</feature>
<keyword evidence="1" id="KW-0433">Leucine-rich repeat</keyword>
<reference evidence="4 5" key="1">
    <citation type="submission" date="2016-04" db="EMBL/GenBank/DDBJ databases">
        <title>The genome of Intoshia linei affirms orthonectids as highly simplified spiralians.</title>
        <authorList>
            <person name="Mikhailov K.V."/>
            <person name="Slusarev G.S."/>
            <person name="Nikitin M.A."/>
            <person name="Logacheva M.D."/>
            <person name="Penin A."/>
            <person name="Aleoshin V."/>
            <person name="Panchin Y.V."/>
        </authorList>
    </citation>
    <scope>NUCLEOTIDE SEQUENCE [LARGE SCALE GENOMIC DNA]</scope>
    <source>
        <strain evidence="4">Intl2013</strain>
        <tissue evidence="4">Whole animal</tissue>
    </source>
</reference>
<dbReference type="PRINTS" id="PR00597">
    <property type="entry name" value="GELSOLIN"/>
</dbReference>
<dbReference type="PANTHER" id="PTHR11977:SF51">
    <property type="entry name" value="PROTEIN FLIGHTLESS-1 HOMOLOG"/>
    <property type="match status" value="1"/>
</dbReference>
<dbReference type="Pfam" id="PF13855">
    <property type="entry name" value="LRR_8"/>
    <property type="match status" value="2"/>
</dbReference>
<sequence>MSTIFSFIRSVDLSSNCFHDSNQINDVIKVVSGVRNLSINKSCIQKLPENFHILENLETLHLSYNDLEFLGDCLSKLKNLQTFVCRHNKISNYSFPSSFFQLENLTVLDLAYNTLESIPDDLDSAKNLISLNLSHNKLTCIPNQLFINLTDILFLDISHNSIETMPPQLRRLTRIKVLKLNNNPLIHAHLKSLTLLTNLESLNISDTKRTLNTVPAGLVNLKNMQDFDLSCNDLQLIPTDVYELYNIKRLHINDNKIFEISSELDGWANISILNLSRNKLKSIPTSISKLKGLTHLYLNENLLTFDGIPGSIGKLTSLKVLSLIANQLKILTEGVSRCTKLEELFLTDNSLVTLPDSIYFLRNLKILETSNNPNLVMPEKPKAVIDPAKQLGIDFSLEYQLDKCAPLLKERFRKNSVKQHDRFNRRIRMHQGWEKRADTKCVLDGMRKIADITLSETESYIENGNHNIKTWTDGLKKPNLNYNELFSDNTGVEVGLSLWEIDQFLPVEMELEDIGIFYLSDCYIILSSTRNATSRNLDYNIYYLIGPDCSIDKATCAAMHAVNLRNMISAQCRTVREEMQEESDEFLMLFPHGLQYLPGAHSSSGLFTLYDPIKEHHFFAVTKDDVQTRPKYYLIPYPYCYKSLSSSSIYILISNDKIMLWIGENVPTPHKIQTKLLVTSICNTDYQKKPKIVEFERNHEPSDFMNKFHSNCNECNNTLETSHSHNKRFPILYTVEMGSGYLQLIQIAPIYGIGYEQNCLKTDRVYVMDTFYTVSVWFGRKSSRLVRSAALKMSNEIMNLIKRPKHAIHLTFMEGKEKYIFRCNFYKWDNIDTVNYSKTKHVLNSKSNISVDRIEKKEKNSDMSALFRKRCNAEDYPEMFNSEWNIDFDRMYFLVYEKRTFVKLPQKEVGQFYSKNCYVIMTYYTYLVESVNSGVESSETLKKSETDESNEQTCHVYFWQGRDAGNTEWISFSLSLKKRLSKSLNHEVVFQRVYQQQEDVNFLGNFPNGIIIKSGDRKDTNYINQCHSFQCRFVGSSNLKRCVEIQIDSNCFNSHFVYIIYIASEFEKKCIIWEGSEASKILLNLAQNAGQYFNTNVTIISETNQPHFLNNLYNKQIDVSNYAFIDNTRLFRCSFEKGYFTVSEKFIDFCQDDLNEEDVMLLDNGQQIYVWIGNDSSDIELTCALRSSKLYREYITMENEQDTRIIRLASHDNPPVEFTQCFLGWSHYTTTVRD</sequence>
<dbReference type="GO" id="GO:0005737">
    <property type="term" value="C:cytoplasm"/>
    <property type="evidence" value="ECO:0007669"/>
    <property type="project" value="TreeGrafter"/>
</dbReference>
<name>A0A177BD45_9BILA</name>
<dbReference type="GO" id="GO:0051016">
    <property type="term" value="P:barbed-end actin filament capping"/>
    <property type="evidence" value="ECO:0007669"/>
    <property type="project" value="TreeGrafter"/>
</dbReference>
<gene>
    <name evidence="4" type="ORF">A3Q56_00807</name>
</gene>
<evidence type="ECO:0000256" key="2">
    <source>
        <dbReference type="ARBA" id="ARBA00022737"/>
    </source>
</evidence>
<dbReference type="GO" id="GO:0051015">
    <property type="term" value="F:actin filament binding"/>
    <property type="evidence" value="ECO:0007669"/>
    <property type="project" value="InterPro"/>
</dbReference>
<dbReference type="SUPFAM" id="SSF55753">
    <property type="entry name" value="Actin depolymerizing proteins"/>
    <property type="match status" value="6"/>
</dbReference>
<dbReference type="SMART" id="SM00369">
    <property type="entry name" value="LRR_TYP"/>
    <property type="match status" value="8"/>
</dbReference>
<dbReference type="AlphaFoldDB" id="A0A177BD45"/>
<dbReference type="EMBL" id="LWCA01000052">
    <property type="protein sequence ID" value="OAF71434.1"/>
    <property type="molecule type" value="Genomic_DNA"/>
</dbReference>
<dbReference type="PROSITE" id="PS51450">
    <property type="entry name" value="LRR"/>
    <property type="match status" value="4"/>
</dbReference>
<comment type="caution">
    <text evidence="4">The sequence shown here is derived from an EMBL/GenBank/DDBJ whole genome shotgun (WGS) entry which is preliminary data.</text>
</comment>
<dbReference type="InterPro" id="IPR003591">
    <property type="entry name" value="Leu-rich_rpt_typical-subtyp"/>
</dbReference>
<dbReference type="GO" id="GO:0005634">
    <property type="term" value="C:nucleus"/>
    <property type="evidence" value="ECO:0007669"/>
    <property type="project" value="TreeGrafter"/>
</dbReference>
<feature type="domain" description="Gelsolin-like" evidence="3">
    <location>
        <begin position="513"/>
        <end position="587"/>
    </location>
</feature>
<dbReference type="GO" id="GO:0030239">
    <property type="term" value="P:myofibril assembly"/>
    <property type="evidence" value="ECO:0007669"/>
    <property type="project" value="TreeGrafter"/>
</dbReference>
<evidence type="ECO:0000256" key="1">
    <source>
        <dbReference type="ARBA" id="ARBA00022614"/>
    </source>
</evidence>
<accession>A0A177BD45</accession>
<dbReference type="GO" id="GO:0005546">
    <property type="term" value="F:phosphatidylinositol-4,5-bisphosphate binding"/>
    <property type="evidence" value="ECO:0007669"/>
    <property type="project" value="TreeGrafter"/>
</dbReference>
<dbReference type="Gene3D" id="3.80.10.10">
    <property type="entry name" value="Ribonuclease Inhibitor"/>
    <property type="match status" value="3"/>
</dbReference>
<dbReference type="GO" id="GO:0008154">
    <property type="term" value="P:actin polymerization or depolymerization"/>
    <property type="evidence" value="ECO:0007669"/>
    <property type="project" value="TreeGrafter"/>
</dbReference>